<feature type="compositionally biased region" description="Polar residues" evidence="1">
    <location>
        <begin position="398"/>
        <end position="407"/>
    </location>
</feature>
<gene>
    <name evidence="3" type="ORF">EV192_102234</name>
</gene>
<feature type="compositionally biased region" description="Basic and acidic residues" evidence="1">
    <location>
        <begin position="416"/>
        <end position="427"/>
    </location>
</feature>
<feature type="region of interest" description="Disordered" evidence="1">
    <location>
        <begin position="398"/>
        <end position="427"/>
    </location>
</feature>
<comment type="caution">
    <text evidence="3">The sequence shown here is derived from an EMBL/GenBank/DDBJ whole genome shotgun (WGS) entry which is preliminary data.</text>
</comment>
<evidence type="ECO:0000313" key="4">
    <source>
        <dbReference type="Proteomes" id="UP000295680"/>
    </source>
</evidence>
<name>A0A4R2JSL8_9PSEU</name>
<dbReference type="InterPro" id="IPR033396">
    <property type="entry name" value="DUF5107"/>
</dbReference>
<accession>A0A4R2JSL8</accession>
<sequence length="657" mass="72772">MGRGVSAVYLDTVRLPVAALGPDNPLPPLGAPKLVTPMVDTLAADPEMARNLAYGRPRTLLPYTVQDGYTRDLTDRDVPVAIVDNGILRAEFLLDFGGRMRSLVHLPTGRELLHRNPIVQPANLALRNAWFAGGVEWNLGTTGHTALTCAPLHAARVVRPDGVEVLRMWEFERGRELVYQIDAYAPAGSPVLYVHVRIINPNQHEVPVYWWSNIAVPETPDTRVLAPADAAFHLAYDGVLRRVPVPTYDGIDRSYPTRAQHAADYFYDIAPQRRRWIAALDGDGTGLVQSSTDQLRGRKLFLWGQSTGGHRWQQWLSPPGHPYLEIQAGLARTQLEHLPMPAGARWSWLEVYGLLTADVAKVHHHDWDTACAGTEEALHELVPRHVVDAELDAARQWTDQPPTQRLHSGSGWGALEQRHRGTDGDHSLDLPGTPFDTDTLGCEQQPWLALIDTGDIPAPPSRATPGSYQASPGWRQRLEHARDNWFVWLHRGVARWHAGDTDAARDAWHASLNATANPWALRNLAAHDLHAGNAHNAASTLLLAGTMLPYMRSLAVETLQALLVADRPTEALALVDRLPPHLRAHGRIRMLECAAALAASRLDRATRLVDTGIVVADLREGEDALDQLWFAYHDLRADSGTATEDHPLPCLYDFRMT</sequence>
<proteinExistence type="predicted"/>
<evidence type="ECO:0000259" key="2">
    <source>
        <dbReference type="Pfam" id="PF17128"/>
    </source>
</evidence>
<dbReference type="Pfam" id="PF17128">
    <property type="entry name" value="DUF5107"/>
    <property type="match status" value="1"/>
</dbReference>
<dbReference type="OrthoDB" id="174931at2"/>
<organism evidence="3 4">
    <name type="scientific">Actinocrispum wychmicini</name>
    <dbReference type="NCBI Taxonomy" id="1213861"/>
    <lineage>
        <taxon>Bacteria</taxon>
        <taxon>Bacillati</taxon>
        <taxon>Actinomycetota</taxon>
        <taxon>Actinomycetes</taxon>
        <taxon>Pseudonocardiales</taxon>
        <taxon>Pseudonocardiaceae</taxon>
        <taxon>Actinocrispum</taxon>
    </lineage>
</organism>
<dbReference type="AlphaFoldDB" id="A0A4R2JSL8"/>
<feature type="domain" description="DUF5107" evidence="2">
    <location>
        <begin position="59"/>
        <end position="335"/>
    </location>
</feature>
<evidence type="ECO:0000256" key="1">
    <source>
        <dbReference type="SAM" id="MobiDB-lite"/>
    </source>
</evidence>
<protein>
    <submittedName>
        <fullName evidence="3">Uncharacterized protein DUF5107</fullName>
    </submittedName>
</protein>
<keyword evidence="4" id="KW-1185">Reference proteome</keyword>
<dbReference type="Proteomes" id="UP000295680">
    <property type="component" value="Unassembled WGS sequence"/>
</dbReference>
<evidence type="ECO:0000313" key="3">
    <source>
        <dbReference type="EMBL" id="TCO62097.1"/>
    </source>
</evidence>
<dbReference type="EMBL" id="SLWS01000002">
    <property type="protein sequence ID" value="TCO62097.1"/>
    <property type="molecule type" value="Genomic_DNA"/>
</dbReference>
<reference evidence="3 4" key="1">
    <citation type="submission" date="2019-03" db="EMBL/GenBank/DDBJ databases">
        <title>Genomic Encyclopedia of Type Strains, Phase IV (KMG-IV): sequencing the most valuable type-strain genomes for metagenomic binning, comparative biology and taxonomic classification.</title>
        <authorList>
            <person name="Goeker M."/>
        </authorList>
    </citation>
    <scope>NUCLEOTIDE SEQUENCE [LARGE SCALE GENOMIC DNA]</scope>
    <source>
        <strain evidence="3 4">DSM 45934</strain>
    </source>
</reference>